<dbReference type="Proteomes" id="UP001596114">
    <property type="component" value="Unassembled WGS sequence"/>
</dbReference>
<comment type="caution">
    <text evidence="1">The sequence shown here is derived from an EMBL/GenBank/DDBJ whole genome shotgun (WGS) entry which is preliminary data.</text>
</comment>
<evidence type="ECO:0008006" key="3">
    <source>
        <dbReference type="Google" id="ProtNLM"/>
    </source>
</evidence>
<evidence type="ECO:0000313" key="2">
    <source>
        <dbReference type="Proteomes" id="UP001596114"/>
    </source>
</evidence>
<name>A0ABW0QP15_9GAMM</name>
<keyword evidence="2" id="KW-1185">Reference proteome</keyword>
<sequence>MARPALEVADVFRARGPHWRREQRGHLSLGQLKVMSAIEQCRHAALGAHSLQCPA</sequence>
<evidence type="ECO:0000313" key="1">
    <source>
        <dbReference type="EMBL" id="MFC5526711.1"/>
    </source>
</evidence>
<reference evidence="2" key="1">
    <citation type="journal article" date="2019" name="Int. J. Syst. Evol. Microbiol.">
        <title>The Global Catalogue of Microorganisms (GCM) 10K type strain sequencing project: providing services to taxonomists for standard genome sequencing and annotation.</title>
        <authorList>
            <consortium name="The Broad Institute Genomics Platform"/>
            <consortium name="The Broad Institute Genome Sequencing Center for Infectious Disease"/>
            <person name="Wu L."/>
            <person name="Ma J."/>
        </authorList>
    </citation>
    <scope>NUCLEOTIDE SEQUENCE [LARGE SCALE GENOMIC DNA]</scope>
    <source>
        <strain evidence="2">CGMCC 1.16619</strain>
    </source>
</reference>
<gene>
    <name evidence="1" type="ORF">ACFPPA_13300</name>
</gene>
<organism evidence="1 2">
    <name type="scientific">Rhodanobacter ginsengisoli</name>
    <dbReference type="NCBI Taxonomy" id="418646"/>
    <lineage>
        <taxon>Bacteria</taxon>
        <taxon>Pseudomonadati</taxon>
        <taxon>Pseudomonadota</taxon>
        <taxon>Gammaproteobacteria</taxon>
        <taxon>Lysobacterales</taxon>
        <taxon>Rhodanobacteraceae</taxon>
        <taxon>Rhodanobacter</taxon>
    </lineage>
</organism>
<proteinExistence type="predicted"/>
<dbReference type="RefSeq" id="WP_377320605.1">
    <property type="nucleotide sequence ID" value="NZ_JBHSNF010000002.1"/>
</dbReference>
<protein>
    <recommendedName>
        <fullName evidence="3">Transposase</fullName>
    </recommendedName>
</protein>
<dbReference type="EMBL" id="JBHSNF010000002">
    <property type="protein sequence ID" value="MFC5526711.1"/>
    <property type="molecule type" value="Genomic_DNA"/>
</dbReference>
<accession>A0ABW0QP15</accession>